<dbReference type="eggNOG" id="COG1052">
    <property type="taxonomic scope" value="Bacteria"/>
</dbReference>
<dbReference type="HOGENOM" id="CLU_019796_1_3_5"/>
<dbReference type="PROSITE" id="PS00671">
    <property type="entry name" value="D_2_HYDROXYACID_DH_3"/>
    <property type="match status" value="1"/>
</dbReference>
<evidence type="ECO:0000256" key="4">
    <source>
        <dbReference type="RuleBase" id="RU003719"/>
    </source>
</evidence>
<sequence>MTTQHKVLVTTRFFDDEAADYLRREGCTVVTAGLPHGQTDAELSPARLHELLAGVSGWIVGVVPVTREVLAAAPALQVIARRGVGYDNVDVAAAKQLGKVVTIAPGGNEPSVADHAVAMMLAVAKRLRETHDRMAAGDWVPLSGTEVYRKTVGLVGLGRIARGVAQRLRGFETKILAYDVAPDLGYAESHDISIVDLLTLLSQSDYVSLHLPLMPQTAHMIDAAAIARMKPTAILINTARGGLIDEAALLAALQDGRLAGAGLDVFEAEADAGQRPTADALLRLPNVVATPHAGGASREALARANLIAAQTVIDVLDRRTPAAERVVVDGRSAG</sequence>
<dbReference type="OrthoDB" id="9793626at2"/>
<dbReference type="SUPFAM" id="SSF52283">
    <property type="entry name" value="Formate/glycerate dehydrogenase catalytic domain-like"/>
    <property type="match status" value="1"/>
</dbReference>
<accession>Q212R8</accession>
<comment type="similarity">
    <text evidence="1 4">Belongs to the D-isomer specific 2-hydroxyacid dehydrogenase family.</text>
</comment>
<dbReference type="PANTHER" id="PTHR42789:SF1">
    <property type="entry name" value="D-ISOMER SPECIFIC 2-HYDROXYACID DEHYDROGENASE FAMILY PROTEIN (AFU_ORTHOLOGUE AFUA_6G10090)"/>
    <property type="match status" value="1"/>
</dbReference>
<dbReference type="InterPro" id="IPR006140">
    <property type="entry name" value="D-isomer_DH_NAD-bd"/>
</dbReference>
<dbReference type="PANTHER" id="PTHR42789">
    <property type="entry name" value="D-ISOMER SPECIFIC 2-HYDROXYACID DEHYDROGENASE FAMILY PROTEIN (AFU_ORTHOLOGUE AFUA_6G10090)"/>
    <property type="match status" value="1"/>
</dbReference>
<dbReference type="FunFam" id="3.40.50.720:FF:000203">
    <property type="entry name" value="D-3-phosphoglycerate dehydrogenase (SerA)"/>
    <property type="match status" value="1"/>
</dbReference>
<dbReference type="AlphaFoldDB" id="Q212R8"/>
<reference evidence="7" key="1">
    <citation type="submission" date="2006-03" db="EMBL/GenBank/DDBJ databases">
        <title>Complete sequence of Rhodopseudomonas palustris BisB18.</title>
        <authorList>
            <consortium name="US DOE Joint Genome Institute"/>
            <person name="Copeland A."/>
            <person name="Lucas S."/>
            <person name="Lapidus A."/>
            <person name="Barry K."/>
            <person name="Detter J.C."/>
            <person name="Glavina del Rio T."/>
            <person name="Hammon N."/>
            <person name="Israni S."/>
            <person name="Dalin E."/>
            <person name="Tice H."/>
            <person name="Pitluck S."/>
            <person name="Chain P."/>
            <person name="Malfatti S."/>
            <person name="Shin M."/>
            <person name="Vergez L."/>
            <person name="Schmutz J."/>
            <person name="Larimer F."/>
            <person name="Land M."/>
            <person name="Hauser L."/>
            <person name="Pelletier D.A."/>
            <person name="Kyrpides N."/>
            <person name="Anderson I."/>
            <person name="Oda Y."/>
            <person name="Harwood C.S."/>
            <person name="Richardson P."/>
        </authorList>
    </citation>
    <scope>NUCLEOTIDE SEQUENCE [LARGE SCALE GENOMIC DNA]</scope>
    <source>
        <strain evidence="7">BisB18</strain>
    </source>
</reference>
<dbReference type="RefSeq" id="WP_011473509.1">
    <property type="nucleotide sequence ID" value="NC_007925.1"/>
</dbReference>
<dbReference type="STRING" id="316056.RPC_3076"/>
<name>Q212R8_RHOPB</name>
<evidence type="ECO:0000259" key="5">
    <source>
        <dbReference type="Pfam" id="PF00389"/>
    </source>
</evidence>
<evidence type="ECO:0000313" key="7">
    <source>
        <dbReference type="EMBL" id="ABD88618.1"/>
    </source>
</evidence>
<dbReference type="Pfam" id="PF02826">
    <property type="entry name" value="2-Hacid_dh_C"/>
    <property type="match status" value="1"/>
</dbReference>
<protein>
    <submittedName>
        <fullName evidence="7">D-isomer specific 2-hydroxyacid dehydrogenase, NAD-binding</fullName>
    </submittedName>
</protein>
<evidence type="ECO:0000256" key="1">
    <source>
        <dbReference type="ARBA" id="ARBA00005854"/>
    </source>
</evidence>
<dbReference type="Pfam" id="PF00389">
    <property type="entry name" value="2-Hacid_dh"/>
    <property type="match status" value="1"/>
</dbReference>
<evidence type="ECO:0000259" key="6">
    <source>
        <dbReference type="Pfam" id="PF02826"/>
    </source>
</evidence>
<dbReference type="SUPFAM" id="SSF51735">
    <property type="entry name" value="NAD(P)-binding Rossmann-fold domains"/>
    <property type="match status" value="1"/>
</dbReference>
<feature type="domain" description="D-isomer specific 2-hydroxyacid dehydrogenase NAD-binding" evidence="6">
    <location>
        <begin position="117"/>
        <end position="294"/>
    </location>
</feature>
<dbReference type="Gene3D" id="3.40.50.720">
    <property type="entry name" value="NAD(P)-binding Rossmann-like Domain"/>
    <property type="match status" value="2"/>
</dbReference>
<dbReference type="KEGG" id="rpc:RPC_3076"/>
<dbReference type="InterPro" id="IPR006139">
    <property type="entry name" value="D-isomer_2_OHA_DH_cat_dom"/>
</dbReference>
<gene>
    <name evidence="7" type="ordered locus">RPC_3076</name>
</gene>
<evidence type="ECO:0000256" key="2">
    <source>
        <dbReference type="ARBA" id="ARBA00023002"/>
    </source>
</evidence>
<keyword evidence="2 4" id="KW-0560">Oxidoreductase</keyword>
<proteinExistence type="inferred from homology"/>
<feature type="domain" description="D-isomer specific 2-hydroxyacid dehydrogenase catalytic" evidence="5">
    <location>
        <begin position="8"/>
        <end position="322"/>
    </location>
</feature>
<organism evidence="7">
    <name type="scientific">Rhodopseudomonas palustris (strain BisB18)</name>
    <dbReference type="NCBI Taxonomy" id="316056"/>
    <lineage>
        <taxon>Bacteria</taxon>
        <taxon>Pseudomonadati</taxon>
        <taxon>Pseudomonadota</taxon>
        <taxon>Alphaproteobacteria</taxon>
        <taxon>Hyphomicrobiales</taxon>
        <taxon>Nitrobacteraceae</taxon>
        <taxon>Rhodopseudomonas</taxon>
    </lineage>
</organism>
<dbReference type="EMBL" id="CP000301">
    <property type="protein sequence ID" value="ABD88618.1"/>
    <property type="molecule type" value="Genomic_DNA"/>
</dbReference>
<dbReference type="InterPro" id="IPR036291">
    <property type="entry name" value="NAD(P)-bd_dom_sf"/>
</dbReference>
<dbReference type="GO" id="GO:0016616">
    <property type="term" value="F:oxidoreductase activity, acting on the CH-OH group of donors, NAD or NADP as acceptor"/>
    <property type="evidence" value="ECO:0007669"/>
    <property type="project" value="InterPro"/>
</dbReference>
<dbReference type="GO" id="GO:0051287">
    <property type="term" value="F:NAD binding"/>
    <property type="evidence" value="ECO:0007669"/>
    <property type="project" value="InterPro"/>
</dbReference>
<evidence type="ECO:0000256" key="3">
    <source>
        <dbReference type="ARBA" id="ARBA00023027"/>
    </source>
</evidence>
<dbReference type="CDD" id="cd12172">
    <property type="entry name" value="PGDH_like_2"/>
    <property type="match status" value="1"/>
</dbReference>
<dbReference type="InterPro" id="IPR029753">
    <property type="entry name" value="D-isomer_DH_CS"/>
</dbReference>
<keyword evidence="3" id="KW-0520">NAD</keyword>
<dbReference type="InterPro" id="IPR050857">
    <property type="entry name" value="D-2-hydroxyacid_DH"/>
</dbReference>